<protein>
    <submittedName>
        <fullName evidence="1">Uncharacterized protein</fullName>
    </submittedName>
</protein>
<name>A0A0E9S518_ANGAN</name>
<accession>A0A0E9S518</accession>
<sequence>MRVNAVHILPRNKQVKG</sequence>
<reference evidence="1" key="2">
    <citation type="journal article" date="2015" name="Fish Shellfish Immunol.">
        <title>Early steps in the European eel (Anguilla anguilla)-Vibrio vulnificus interaction in the gills: Role of the RtxA13 toxin.</title>
        <authorList>
            <person name="Callol A."/>
            <person name="Pajuelo D."/>
            <person name="Ebbesson L."/>
            <person name="Teles M."/>
            <person name="MacKenzie S."/>
            <person name="Amaro C."/>
        </authorList>
    </citation>
    <scope>NUCLEOTIDE SEQUENCE</scope>
</reference>
<dbReference type="AlphaFoldDB" id="A0A0E9S518"/>
<evidence type="ECO:0000313" key="1">
    <source>
        <dbReference type="EMBL" id="JAH35740.1"/>
    </source>
</evidence>
<reference evidence="1" key="1">
    <citation type="submission" date="2014-11" db="EMBL/GenBank/DDBJ databases">
        <authorList>
            <person name="Amaro Gonzalez C."/>
        </authorList>
    </citation>
    <scope>NUCLEOTIDE SEQUENCE</scope>
</reference>
<organism evidence="1">
    <name type="scientific">Anguilla anguilla</name>
    <name type="common">European freshwater eel</name>
    <name type="synonym">Muraena anguilla</name>
    <dbReference type="NCBI Taxonomy" id="7936"/>
    <lineage>
        <taxon>Eukaryota</taxon>
        <taxon>Metazoa</taxon>
        <taxon>Chordata</taxon>
        <taxon>Craniata</taxon>
        <taxon>Vertebrata</taxon>
        <taxon>Euteleostomi</taxon>
        <taxon>Actinopterygii</taxon>
        <taxon>Neopterygii</taxon>
        <taxon>Teleostei</taxon>
        <taxon>Anguilliformes</taxon>
        <taxon>Anguillidae</taxon>
        <taxon>Anguilla</taxon>
    </lineage>
</organism>
<dbReference type="EMBL" id="GBXM01072837">
    <property type="protein sequence ID" value="JAH35740.1"/>
    <property type="molecule type" value="Transcribed_RNA"/>
</dbReference>
<proteinExistence type="predicted"/>